<evidence type="ECO:0000256" key="3">
    <source>
        <dbReference type="SAM" id="MobiDB-lite"/>
    </source>
</evidence>
<dbReference type="InterPro" id="IPR025875">
    <property type="entry name" value="Leu-rich_rpt_4"/>
</dbReference>
<evidence type="ECO:0008006" key="6">
    <source>
        <dbReference type="Google" id="ProtNLM"/>
    </source>
</evidence>
<dbReference type="InterPro" id="IPR040091">
    <property type="entry name" value="LRRC56"/>
</dbReference>
<keyword evidence="2" id="KW-0677">Repeat</keyword>
<name>A0A8C5C6V3_GADMO</name>
<dbReference type="AlphaFoldDB" id="A0A8C5C6V3"/>
<evidence type="ECO:0000256" key="2">
    <source>
        <dbReference type="ARBA" id="ARBA00022737"/>
    </source>
</evidence>
<evidence type="ECO:0000313" key="4">
    <source>
        <dbReference type="Ensembl" id="ENSGMOP00000058175.1"/>
    </source>
</evidence>
<proteinExistence type="predicted"/>
<accession>A0A8C5C6V3</accession>
<dbReference type="InterPro" id="IPR032675">
    <property type="entry name" value="LRR_dom_sf"/>
</dbReference>
<dbReference type="Pfam" id="PF12799">
    <property type="entry name" value="LRR_4"/>
    <property type="match status" value="1"/>
</dbReference>
<dbReference type="Proteomes" id="UP000694546">
    <property type="component" value="Chromosome 9"/>
</dbReference>
<evidence type="ECO:0000256" key="1">
    <source>
        <dbReference type="ARBA" id="ARBA00022614"/>
    </source>
</evidence>
<keyword evidence="1" id="KW-0433">Leucine-rich repeat</keyword>
<protein>
    <recommendedName>
        <fullName evidence="6">Leucine-rich repeat-containing protein 56</fullName>
    </recommendedName>
</protein>
<dbReference type="Ensembl" id="ENSGMOT00000074160.1">
    <property type="protein sequence ID" value="ENSGMOP00000058175.1"/>
    <property type="gene ID" value="ENSGMOG00000032948.1"/>
</dbReference>
<dbReference type="PANTHER" id="PTHR22708">
    <property type="entry name" value="LEUCINE-RICH REPEAT-CONTAINING PROTEIN 56"/>
    <property type="match status" value="1"/>
</dbReference>
<dbReference type="PROSITE" id="PS51450">
    <property type="entry name" value="LRR"/>
    <property type="match status" value="1"/>
</dbReference>
<keyword evidence="5" id="KW-1185">Reference proteome</keyword>
<feature type="compositionally biased region" description="Polar residues" evidence="3">
    <location>
        <begin position="211"/>
        <end position="228"/>
    </location>
</feature>
<dbReference type="SUPFAM" id="SSF52058">
    <property type="entry name" value="L domain-like"/>
    <property type="match status" value="1"/>
</dbReference>
<evidence type="ECO:0000313" key="5">
    <source>
        <dbReference type="Proteomes" id="UP000694546"/>
    </source>
</evidence>
<dbReference type="Gene3D" id="3.80.10.10">
    <property type="entry name" value="Ribonuclease Inhibitor"/>
    <property type="match status" value="1"/>
</dbReference>
<dbReference type="PANTHER" id="PTHR22708:SF0">
    <property type="entry name" value="LEUCINE-RICH REPEAT-CONTAINING PROTEIN 56"/>
    <property type="match status" value="1"/>
</dbReference>
<reference evidence="4" key="2">
    <citation type="submission" date="2025-09" db="UniProtKB">
        <authorList>
            <consortium name="Ensembl"/>
        </authorList>
    </citation>
    <scope>IDENTIFICATION</scope>
</reference>
<feature type="compositionally biased region" description="Low complexity" evidence="3">
    <location>
        <begin position="229"/>
        <end position="379"/>
    </location>
</feature>
<sequence>ESEGIELGPAGNFPGRNSETGLCLHSDLGSTLAHLQVLRLSRCCLQDLDGVIPFTHLKELYLAYNSVSDLSQLSMLDQLQVLDVEGNDVDDLVQVQNLAFCSQLHTLSLQGNPVCVRPHPGASQVGSEYSYRVAVRELVPQLRYLDDVRVEEEGPGSISSTMGEEWAVVRDAIRDRNSTQTAAQDGVSPAEEEGGAWPQSRPSPRLPGCTRTMTSPLRRPMTSSNPVAMTSPLRSPMTSPSSRTMTSPSSRKMTSPLRSPMTSPSSRTMTSPSPVTMTSPLRSPMTSPSSRTMTSPISRPMTSPLRSPMTSPSSRTMTSPIFRTMTSPSSRTMTSPSSRTMTSPISRPTTSPFSRAMMSPSSRPMSSPCSSTSPRPVSSLGIRPFSAGSDPSEGGDAGASSLTHGGWGS</sequence>
<feature type="region of interest" description="Disordered" evidence="3">
    <location>
        <begin position="176"/>
        <end position="409"/>
    </location>
</feature>
<reference evidence="4" key="1">
    <citation type="submission" date="2025-08" db="UniProtKB">
        <authorList>
            <consortium name="Ensembl"/>
        </authorList>
    </citation>
    <scope>IDENTIFICATION</scope>
</reference>
<dbReference type="InterPro" id="IPR001611">
    <property type="entry name" value="Leu-rich_rpt"/>
</dbReference>
<dbReference type="GeneTree" id="ENSGT00390000001545"/>
<organism evidence="4 5">
    <name type="scientific">Gadus morhua</name>
    <name type="common">Atlantic cod</name>
    <dbReference type="NCBI Taxonomy" id="8049"/>
    <lineage>
        <taxon>Eukaryota</taxon>
        <taxon>Metazoa</taxon>
        <taxon>Chordata</taxon>
        <taxon>Craniata</taxon>
        <taxon>Vertebrata</taxon>
        <taxon>Euteleostomi</taxon>
        <taxon>Actinopterygii</taxon>
        <taxon>Neopterygii</taxon>
        <taxon>Teleostei</taxon>
        <taxon>Neoteleostei</taxon>
        <taxon>Acanthomorphata</taxon>
        <taxon>Zeiogadaria</taxon>
        <taxon>Gadariae</taxon>
        <taxon>Gadiformes</taxon>
        <taxon>Gadoidei</taxon>
        <taxon>Gadidae</taxon>
        <taxon>Gadus</taxon>
    </lineage>
</organism>